<dbReference type="SUPFAM" id="SSF53850">
    <property type="entry name" value="Periplasmic binding protein-like II"/>
    <property type="match status" value="1"/>
</dbReference>
<evidence type="ECO:0000313" key="6">
    <source>
        <dbReference type="EMBL" id="MFD0850272.1"/>
    </source>
</evidence>
<dbReference type="EMBL" id="JBHTIK010000015">
    <property type="protein sequence ID" value="MFD0850272.1"/>
    <property type="molecule type" value="Genomic_DNA"/>
</dbReference>
<evidence type="ECO:0000256" key="1">
    <source>
        <dbReference type="ARBA" id="ARBA00009437"/>
    </source>
</evidence>
<dbReference type="Gene3D" id="3.40.190.10">
    <property type="entry name" value="Periplasmic binding protein-like II"/>
    <property type="match status" value="2"/>
</dbReference>
<dbReference type="Pfam" id="PF03466">
    <property type="entry name" value="LysR_substrate"/>
    <property type="match status" value="1"/>
</dbReference>
<keyword evidence="3" id="KW-0238">DNA-binding</keyword>
<dbReference type="InterPro" id="IPR036390">
    <property type="entry name" value="WH_DNA-bd_sf"/>
</dbReference>
<comment type="similarity">
    <text evidence="1">Belongs to the LysR transcriptional regulatory family.</text>
</comment>
<evidence type="ECO:0000256" key="4">
    <source>
        <dbReference type="ARBA" id="ARBA00023163"/>
    </source>
</evidence>
<feature type="domain" description="HTH lysR-type" evidence="5">
    <location>
        <begin position="5"/>
        <end position="62"/>
    </location>
</feature>
<proteinExistence type="inferred from homology"/>
<dbReference type="RefSeq" id="WP_381494275.1">
    <property type="nucleotide sequence ID" value="NZ_JBHTIK010000015.1"/>
</dbReference>
<dbReference type="PANTHER" id="PTHR30346:SF28">
    <property type="entry name" value="HTH-TYPE TRANSCRIPTIONAL REGULATOR CYNR"/>
    <property type="match status" value="1"/>
</dbReference>
<dbReference type="PANTHER" id="PTHR30346">
    <property type="entry name" value="TRANSCRIPTIONAL DUAL REGULATOR HCAR-RELATED"/>
    <property type="match status" value="1"/>
</dbReference>
<keyword evidence="4" id="KW-0804">Transcription</keyword>
<keyword evidence="2" id="KW-0805">Transcription regulation</keyword>
<dbReference type="PRINTS" id="PR00039">
    <property type="entry name" value="HTHLYSR"/>
</dbReference>
<dbReference type="Gene3D" id="1.10.10.10">
    <property type="entry name" value="Winged helix-like DNA-binding domain superfamily/Winged helix DNA-binding domain"/>
    <property type="match status" value="1"/>
</dbReference>
<sequence length="301" mass="32791">MTSMIDGYLLRYFLAIVETGSFTAAAARVNVTQPTLSAGVAKLERELGVSLFVRSARRVELTEAGARFLQRARNIMQEYNAALGEIGEPARRRALRLGLLHTVPASIGERLVRDWQSIDGANGLEIVEGSDAELVTRLDQGRVDMALTLMRTGTEKYSPVVVGEEPYLLMMPEGHPLAASDPVPSDALHSTPMVVRRRCEVLSEVSRHFTGHGVRPPLAYRTVQEERALAMVAAGLGVTVMPASYTAPGVVQRHLSGFDRTRTLAVLQSPVAMALRSDVARMTSLVQEALRRQPAPSRAIP</sequence>
<dbReference type="SUPFAM" id="SSF46785">
    <property type="entry name" value="Winged helix' DNA-binding domain"/>
    <property type="match status" value="1"/>
</dbReference>
<gene>
    <name evidence="6" type="ORF">ACFQ00_18195</name>
</gene>
<evidence type="ECO:0000259" key="5">
    <source>
        <dbReference type="PROSITE" id="PS50931"/>
    </source>
</evidence>
<comment type="caution">
    <text evidence="6">The sequence shown here is derived from an EMBL/GenBank/DDBJ whole genome shotgun (WGS) entry which is preliminary data.</text>
</comment>
<dbReference type="InterPro" id="IPR000847">
    <property type="entry name" value="LysR_HTH_N"/>
</dbReference>
<dbReference type="Pfam" id="PF00126">
    <property type="entry name" value="HTH_1"/>
    <property type="match status" value="1"/>
</dbReference>
<protein>
    <submittedName>
        <fullName evidence="6">LysR family transcriptional regulator</fullName>
    </submittedName>
</protein>
<evidence type="ECO:0000313" key="7">
    <source>
        <dbReference type="Proteomes" id="UP001597124"/>
    </source>
</evidence>
<dbReference type="CDD" id="cd05466">
    <property type="entry name" value="PBP2_LTTR_substrate"/>
    <property type="match status" value="1"/>
</dbReference>
<dbReference type="InterPro" id="IPR005119">
    <property type="entry name" value="LysR_subst-bd"/>
</dbReference>
<organism evidence="6 7">
    <name type="scientific">Sphingosinicella xenopeptidilytica</name>
    <dbReference type="NCBI Taxonomy" id="364098"/>
    <lineage>
        <taxon>Bacteria</taxon>
        <taxon>Pseudomonadati</taxon>
        <taxon>Pseudomonadota</taxon>
        <taxon>Alphaproteobacteria</taxon>
        <taxon>Sphingomonadales</taxon>
        <taxon>Sphingosinicellaceae</taxon>
        <taxon>Sphingosinicella</taxon>
    </lineage>
</organism>
<evidence type="ECO:0000256" key="2">
    <source>
        <dbReference type="ARBA" id="ARBA00023015"/>
    </source>
</evidence>
<evidence type="ECO:0000256" key="3">
    <source>
        <dbReference type="ARBA" id="ARBA00023125"/>
    </source>
</evidence>
<keyword evidence="7" id="KW-1185">Reference proteome</keyword>
<dbReference type="PROSITE" id="PS50931">
    <property type="entry name" value="HTH_LYSR"/>
    <property type="match status" value="1"/>
</dbReference>
<dbReference type="InterPro" id="IPR036388">
    <property type="entry name" value="WH-like_DNA-bd_sf"/>
</dbReference>
<accession>A0ABW3C8N4</accession>
<reference evidence="7" key="1">
    <citation type="journal article" date="2019" name="Int. J. Syst. Evol. Microbiol.">
        <title>The Global Catalogue of Microorganisms (GCM) 10K type strain sequencing project: providing services to taxonomists for standard genome sequencing and annotation.</title>
        <authorList>
            <consortium name="The Broad Institute Genomics Platform"/>
            <consortium name="The Broad Institute Genome Sequencing Center for Infectious Disease"/>
            <person name="Wu L."/>
            <person name="Ma J."/>
        </authorList>
    </citation>
    <scope>NUCLEOTIDE SEQUENCE [LARGE SCALE GENOMIC DNA]</scope>
    <source>
        <strain evidence="7">CCUG 52537</strain>
    </source>
</reference>
<dbReference type="Proteomes" id="UP001597124">
    <property type="component" value="Unassembled WGS sequence"/>
</dbReference>
<name>A0ABW3C8N4_SPHXN</name>